<name>T2JQK2_CROWT</name>
<evidence type="ECO:0008006" key="3">
    <source>
        <dbReference type="Google" id="ProtNLM"/>
    </source>
</evidence>
<dbReference type="EMBL" id="CAQN01000488">
    <property type="protein sequence ID" value="CCQ66832.1"/>
    <property type="molecule type" value="Genomic_DNA"/>
</dbReference>
<protein>
    <recommendedName>
        <fullName evidence="3">PIN domain-containing protein</fullName>
    </recommendedName>
</protein>
<gene>
    <name evidence="1" type="ORF">CWATWH0402_4063</name>
</gene>
<organism evidence="1 2">
    <name type="scientific">Crocosphaera watsonii WH 0402</name>
    <dbReference type="NCBI Taxonomy" id="1284629"/>
    <lineage>
        <taxon>Bacteria</taxon>
        <taxon>Bacillati</taxon>
        <taxon>Cyanobacteriota</taxon>
        <taxon>Cyanophyceae</taxon>
        <taxon>Oscillatoriophycideae</taxon>
        <taxon>Chroococcales</taxon>
        <taxon>Aphanothecaceae</taxon>
        <taxon>Crocosphaera</taxon>
    </lineage>
</organism>
<evidence type="ECO:0000313" key="1">
    <source>
        <dbReference type="EMBL" id="CCQ66832.1"/>
    </source>
</evidence>
<evidence type="ECO:0000313" key="2">
    <source>
        <dbReference type="Proteomes" id="UP000018130"/>
    </source>
</evidence>
<sequence>MPTLYDAVFVACAESESATYWTADKVLLKQLNSSLSYVFSLEDIT</sequence>
<reference evidence="1 2" key="2">
    <citation type="submission" date="2013-09" db="EMBL/GenBank/DDBJ databases">
        <title>Whole genome comparison of six Crocosphaera watsonii strains with differing phenotypes.</title>
        <authorList>
            <person name="Bench S.R."/>
            <person name="Heller P."/>
            <person name="Frank I."/>
            <person name="Arciniega M."/>
            <person name="Shilova I.N."/>
            <person name="Zehr J.P."/>
        </authorList>
    </citation>
    <scope>NUCLEOTIDE SEQUENCE [LARGE SCALE GENOMIC DNA]</scope>
    <source>
        <strain evidence="1 2">WH 0402</strain>
    </source>
</reference>
<proteinExistence type="predicted"/>
<comment type="caution">
    <text evidence="1">The sequence shown here is derived from an EMBL/GenBank/DDBJ whole genome shotgun (WGS) entry which is preliminary data.</text>
</comment>
<reference evidence="1 2" key="1">
    <citation type="submission" date="2013-01" db="EMBL/GenBank/DDBJ databases">
        <authorList>
            <person name="Bench S."/>
        </authorList>
    </citation>
    <scope>NUCLEOTIDE SEQUENCE [LARGE SCALE GENOMIC DNA]</scope>
    <source>
        <strain evidence="1 2">WH 0402</strain>
    </source>
</reference>
<dbReference type="AlphaFoldDB" id="T2JQK2"/>
<dbReference type="Proteomes" id="UP000018130">
    <property type="component" value="Unassembled WGS sequence"/>
</dbReference>
<accession>T2JQK2</accession>
<dbReference type="Gene3D" id="3.40.50.1010">
    <property type="entry name" value="5'-nuclease"/>
    <property type="match status" value="1"/>
</dbReference>